<dbReference type="GO" id="GO:0016020">
    <property type="term" value="C:membrane"/>
    <property type="evidence" value="ECO:0007669"/>
    <property type="project" value="UniProtKB-SubCell"/>
</dbReference>
<feature type="region of interest" description="Disordered" evidence="6">
    <location>
        <begin position="1"/>
        <end position="33"/>
    </location>
</feature>
<dbReference type="Pfam" id="PF07690">
    <property type="entry name" value="MFS_1"/>
    <property type="match status" value="1"/>
</dbReference>
<dbReference type="EMBL" id="CAMGZC010000418">
    <property type="protein sequence ID" value="CAI0647289.1"/>
    <property type="molecule type" value="Genomic_DNA"/>
</dbReference>
<evidence type="ECO:0000256" key="6">
    <source>
        <dbReference type="SAM" id="MobiDB-lite"/>
    </source>
</evidence>
<dbReference type="AlphaFoldDB" id="A0A9W4RTD0"/>
<dbReference type="Gene3D" id="1.20.1250.20">
    <property type="entry name" value="MFS general substrate transporter like domains"/>
    <property type="match status" value="1"/>
</dbReference>
<proteinExistence type="predicted"/>
<evidence type="ECO:0000256" key="5">
    <source>
        <dbReference type="ARBA" id="ARBA00023136"/>
    </source>
</evidence>
<evidence type="ECO:0000256" key="3">
    <source>
        <dbReference type="ARBA" id="ARBA00022692"/>
    </source>
</evidence>
<accession>A0A9W4RTD0</accession>
<feature type="transmembrane region" description="Helical" evidence="7">
    <location>
        <begin position="186"/>
        <end position="206"/>
    </location>
</feature>
<protein>
    <recommendedName>
        <fullName evidence="10">Major facilitator superfamily transporter</fullName>
    </recommendedName>
</protein>
<dbReference type="PANTHER" id="PTHR43791">
    <property type="entry name" value="PERMEASE-RELATED"/>
    <property type="match status" value="1"/>
</dbReference>
<dbReference type="PANTHER" id="PTHR43791:SF7">
    <property type="entry name" value="MAJOR FACILITATOR SUPERFAMILY (MFS) PROFILE DOMAIN-CONTAINING PROTEIN"/>
    <property type="match status" value="1"/>
</dbReference>
<sequence length="258" mass="29373">MTRPESEDGSKDGEKDLGIEPVTTTEMGHSEEYTEEDYKKLTRKIDRYLIPTMFFMYGIQQTDKTSISIQALFGMTTELGLHGQQYQWLTTIFYITYLVGEFPSTWLLQQYKLGRVLTAYMIHAPEEKVAEKLQAICLLCISACNSWAQLMALRALQGFFECNISPGFLLITGAWYRTSEHAQRSLFWQSSQGFFTITCNLILYGIARHAVAKGDIAAWRTISLFLGGLTLIGSIFCYFVLGMPQNVPWLTEAEKRMA</sequence>
<comment type="caution">
    <text evidence="8">The sequence shown here is derived from an EMBL/GenBank/DDBJ whole genome shotgun (WGS) entry which is preliminary data.</text>
</comment>
<feature type="compositionally biased region" description="Basic and acidic residues" evidence="6">
    <location>
        <begin position="1"/>
        <end position="18"/>
    </location>
</feature>
<dbReference type="InterPro" id="IPR036259">
    <property type="entry name" value="MFS_trans_sf"/>
</dbReference>
<keyword evidence="5 7" id="KW-0472">Membrane</keyword>
<evidence type="ECO:0000256" key="4">
    <source>
        <dbReference type="ARBA" id="ARBA00022989"/>
    </source>
</evidence>
<dbReference type="GO" id="GO:0022857">
    <property type="term" value="F:transmembrane transporter activity"/>
    <property type="evidence" value="ECO:0007669"/>
    <property type="project" value="InterPro"/>
</dbReference>
<reference evidence="8" key="1">
    <citation type="submission" date="2022-08" db="EMBL/GenBank/DDBJ databases">
        <authorList>
            <person name="Giroux E."/>
            <person name="Giroux E."/>
        </authorList>
    </citation>
    <scope>NUCLEOTIDE SEQUENCE</scope>
    <source>
        <strain evidence="8">H1091258</strain>
    </source>
</reference>
<dbReference type="SUPFAM" id="SSF103473">
    <property type="entry name" value="MFS general substrate transporter"/>
    <property type="match status" value="1"/>
</dbReference>
<evidence type="ECO:0000313" key="9">
    <source>
        <dbReference type="Proteomes" id="UP001152533"/>
    </source>
</evidence>
<evidence type="ECO:0000256" key="7">
    <source>
        <dbReference type="SAM" id="Phobius"/>
    </source>
</evidence>
<feature type="transmembrane region" description="Helical" evidence="7">
    <location>
        <begin position="218"/>
        <end position="241"/>
    </location>
</feature>
<keyword evidence="4 7" id="KW-1133">Transmembrane helix</keyword>
<name>A0A9W4RTD0_9PEZI</name>
<keyword evidence="2" id="KW-0813">Transport</keyword>
<dbReference type="Proteomes" id="UP001152533">
    <property type="component" value="Unassembled WGS sequence"/>
</dbReference>
<evidence type="ECO:0000256" key="2">
    <source>
        <dbReference type="ARBA" id="ARBA00022448"/>
    </source>
</evidence>
<organism evidence="8 9">
    <name type="scientific">Colletotrichum noveboracense</name>
    <dbReference type="NCBI Taxonomy" id="2664923"/>
    <lineage>
        <taxon>Eukaryota</taxon>
        <taxon>Fungi</taxon>
        <taxon>Dikarya</taxon>
        <taxon>Ascomycota</taxon>
        <taxon>Pezizomycotina</taxon>
        <taxon>Sordariomycetes</taxon>
        <taxon>Hypocreomycetidae</taxon>
        <taxon>Glomerellales</taxon>
        <taxon>Glomerellaceae</taxon>
        <taxon>Colletotrichum</taxon>
        <taxon>Colletotrichum gloeosporioides species complex</taxon>
    </lineage>
</organism>
<evidence type="ECO:0008006" key="10">
    <source>
        <dbReference type="Google" id="ProtNLM"/>
    </source>
</evidence>
<comment type="subcellular location">
    <subcellularLocation>
        <location evidence="1">Membrane</location>
        <topology evidence="1">Multi-pass membrane protein</topology>
    </subcellularLocation>
</comment>
<keyword evidence="9" id="KW-1185">Reference proteome</keyword>
<gene>
    <name evidence="8" type="ORF">CGXH109_LOCUS64138</name>
</gene>
<keyword evidence="3 7" id="KW-0812">Transmembrane</keyword>
<evidence type="ECO:0000313" key="8">
    <source>
        <dbReference type="EMBL" id="CAI0647289.1"/>
    </source>
</evidence>
<evidence type="ECO:0000256" key="1">
    <source>
        <dbReference type="ARBA" id="ARBA00004141"/>
    </source>
</evidence>
<dbReference type="InterPro" id="IPR011701">
    <property type="entry name" value="MFS"/>
</dbReference>